<dbReference type="PANTHER" id="PTHR11264">
    <property type="entry name" value="URACIL-DNA GLYCOSYLASE"/>
    <property type="match status" value="1"/>
</dbReference>
<sequence length="299" mass="33739">MNGQLKILSFFTSAATKRPASSDASENQKTPPKRQRNDENQSPSKTASTEDSPVSLSPEQQKRMEKNKLQALAKLHEKKLNGLLVGFGPSWFKALEPEFSKPYFIELSKFVESERRKGTVYPPPEDVFTFTRACDIKDVEVIILGQDPYHGPNQAHEFSVKTHLKNMYQELSRDIDGFQIPGHGYLLGWAEQGVLLLNACLTVRAHEANSHKDKGWEKFTDAIISWFNKNCSGIVFILWGSYAQKKGAFIDKKRHHILKGVHPSPLSALRGFFGCGHFSKCNELLKADGKKTIDWSHLP</sequence>
<feature type="compositionally biased region" description="Polar residues" evidence="8">
    <location>
        <begin position="40"/>
        <end position="59"/>
    </location>
</feature>
<keyword evidence="5 7" id="KW-0378">Hydrolase</keyword>
<dbReference type="FunFam" id="3.40.470.10:FF:000001">
    <property type="entry name" value="Uracil-DNA glycosylase"/>
    <property type="match status" value="1"/>
</dbReference>
<dbReference type="EMBL" id="JBJQND010000010">
    <property type="protein sequence ID" value="KAL3864642.1"/>
    <property type="molecule type" value="Genomic_DNA"/>
</dbReference>
<feature type="domain" description="Uracil-DNA glycosylase-like" evidence="9">
    <location>
        <begin position="132"/>
        <end position="285"/>
    </location>
</feature>
<dbReference type="GO" id="GO:0004844">
    <property type="term" value="F:uracil DNA N-glycosylase activity"/>
    <property type="evidence" value="ECO:0007669"/>
    <property type="project" value="UniProtKB-UniRule"/>
</dbReference>
<comment type="subcellular location">
    <subcellularLocation>
        <location evidence="7">Mitochondrion</location>
    </subcellularLocation>
    <subcellularLocation>
        <location evidence="7">Nucleus</location>
    </subcellularLocation>
</comment>
<dbReference type="GO" id="GO:0005634">
    <property type="term" value="C:nucleus"/>
    <property type="evidence" value="ECO:0007669"/>
    <property type="project" value="UniProtKB-SubCell"/>
</dbReference>
<dbReference type="HAMAP" id="MF_00148">
    <property type="entry name" value="UDG"/>
    <property type="match status" value="1"/>
</dbReference>
<evidence type="ECO:0000256" key="1">
    <source>
        <dbReference type="ARBA" id="ARBA00001400"/>
    </source>
</evidence>
<keyword evidence="7" id="KW-0539">Nucleus</keyword>
<reference evidence="10 11" key="1">
    <citation type="submission" date="2024-11" db="EMBL/GenBank/DDBJ databases">
        <title>Chromosome-level genome assembly of the freshwater bivalve Anodonta woodiana.</title>
        <authorList>
            <person name="Chen X."/>
        </authorList>
    </citation>
    <scope>NUCLEOTIDE SEQUENCE [LARGE SCALE GENOMIC DNA]</scope>
    <source>
        <strain evidence="10">MN2024</strain>
        <tissue evidence="10">Gills</tissue>
    </source>
</reference>
<dbReference type="NCBIfam" id="NF003589">
    <property type="entry name" value="PRK05254.1-2"/>
    <property type="match status" value="1"/>
</dbReference>
<keyword evidence="11" id="KW-1185">Reference proteome</keyword>
<dbReference type="SMART" id="SM00986">
    <property type="entry name" value="UDG"/>
    <property type="match status" value="1"/>
</dbReference>
<accession>A0ABD3VSY4</accession>
<evidence type="ECO:0000256" key="4">
    <source>
        <dbReference type="ARBA" id="ARBA00022763"/>
    </source>
</evidence>
<evidence type="ECO:0000256" key="6">
    <source>
        <dbReference type="ARBA" id="ARBA00023204"/>
    </source>
</evidence>
<keyword evidence="6 7" id="KW-0234">DNA repair</keyword>
<keyword evidence="4 7" id="KW-0227">DNA damage</keyword>
<dbReference type="Gene3D" id="3.40.470.10">
    <property type="entry name" value="Uracil-DNA glycosylase-like domain"/>
    <property type="match status" value="1"/>
</dbReference>
<dbReference type="AlphaFoldDB" id="A0ABD3VSY4"/>
<feature type="region of interest" description="Disordered" evidence="8">
    <location>
        <begin position="14"/>
        <end position="65"/>
    </location>
</feature>
<dbReference type="InterPro" id="IPR005122">
    <property type="entry name" value="Uracil-DNA_glycosylase-like"/>
</dbReference>
<dbReference type="GO" id="GO:0005739">
    <property type="term" value="C:mitochondrion"/>
    <property type="evidence" value="ECO:0007669"/>
    <property type="project" value="UniProtKB-SubCell"/>
</dbReference>
<evidence type="ECO:0000313" key="11">
    <source>
        <dbReference type="Proteomes" id="UP001634394"/>
    </source>
</evidence>
<evidence type="ECO:0000256" key="5">
    <source>
        <dbReference type="ARBA" id="ARBA00022801"/>
    </source>
</evidence>
<dbReference type="NCBIfam" id="NF003592">
    <property type="entry name" value="PRK05254.1-5"/>
    <property type="match status" value="1"/>
</dbReference>
<dbReference type="Proteomes" id="UP001634394">
    <property type="component" value="Unassembled WGS sequence"/>
</dbReference>
<comment type="caution">
    <text evidence="10">The sequence shown here is derived from an EMBL/GenBank/DDBJ whole genome shotgun (WGS) entry which is preliminary data.</text>
</comment>
<dbReference type="PANTHER" id="PTHR11264:SF0">
    <property type="entry name" value="URACIL-DNA GLYCOSYLASE"/>
    <property type="match status" value="1"/>
</dbReference>
<evidence type="ECO:0000256" key="7">
    <source>
        <dbReference type="HAMAP-Rule" id="MF_03166"/>
    </source>
</evidence>
<feature type="active site" description="Proton acceptor" evidence="7">
    <location>
        <position position="147"/>
    </location>
</feature>
<proteinExistence type="inferred from homology"/>
<dbReference type="InterPro" id="IPR036895">
    <property type="entry name" value="Uracil-DNA_glycosylase-like_sf"/>
</dbReference>
<dbReference type="NCBIfam" id="NF003588">
    <property type="entry name" value="PRK05254.1-1"/>
    <property type="match status" value="1"/>
</dbReference>
<comment type="function">
    <text evidence="7">Excises uracil residues from the DNA which can arise as a result of misincorporation of dUMP residues by DNA polymerase or due to deamination of cytosine.</text>
</comment>
<protein>
    <recommendedName>
        <fullName evidence="3 7">Uracil-DNA glycosylase</fullName>
        <shortName evidence="7">UDG</shortName>
        <ecNumber evidence="3 7">3.2.2.27</ecNumber>
    </recommendedName>
</protein>
<evidence type="ECO:0000256" key="3">
    <source>
        <dbReference type="ARBA" id="ARBA00012030"/>
    </source>
</evidence>
<evidence type="ECO:0000313" key="10">
    <source>
        <dbReference type="EMBL" id="KAL3864642.1"/>
    </source>
</evidence>
<gene>
    <name evidence="10" type="ORF">ACJMK2_006307</name>
</gene>
<evidence type="ECO:0000259" key="9">
    <source>
        <dbReference type="SMART" id="SM00986"/>
    </source>
</evidence>
<dbReference type="EC" id="3.2.2.27" evidence="3 7"/>
<dbReference type="NCBIfam" id="TIGR00628">
    <property type="entry name" value="ung"/>
    <property type="match status" value="1"/>
</dbReference>
<dbReference type="SMART" id="SM00987">
    <property type="entry name" value="UreE_C"/>
    <property type="match status" value="1"/>
</dbReference>
<evidence type="ECO:0000256" key="2">
    <source>
        <dbReference type="ARBA" id="ARBA00008184"/>
    </source>
</evidence>
<dbReference type="GO" id="GO:0006284">
    <property type="term" value="P:base-excision repair"/>
    <property type="evidence" value="ECO:0007669"/>
    <property type="project" value="UniProtKB-UniRule"/>
</dbReference>
<comment type="catalytic activity">
    <reaction evidence="1 7">
        <text>Hydrolyzes single-stranded DNA or mismatched double-stranded DNA and polynucleotides, releasing free uracil.</text>
        <dbReference type="EC" id="3.2.2.27"/>
    </reaction>
</comment>
<keyword evidence="7" id="KW-0496">Mitochondrion</keyword>
<name>A0ABD3VSY4_SINWO</name>
<organism evidence="10 11">
    <name type="scientific">Sinanodonta woodiana</name>
    <name type="common">Chinese pond mussel</name>
    <name type="synonym">Anodonta woodiana</name>
    <dbReference type="NCBI Taxonomy" id="1069815"/>
    <lineage>
        <taxon>Eukaryota</taxon>
        <taxon>Metazoa</taxon>
        <taxon>Spiralia</taxon>
        <taxon>Lophotrochozoa</taxon>
        <taxon>Mollusca</taxon>
        <taxon>Bivalvia</taxon>
        <taxon>Autobranchia</taxon>
        <taxon>Heteroconchia</taxon>
        <taxon>Palaeoheterodonta</taxon>
        <taxon>Unionida</taxon>
        <taxon>Unionoidea</taxon>
        <taxon>Unionidae</taxon>
        <taxon>Unioninae</taxon>
        <taxon>Sinanodonta</taxon>
    </lineage>
</organism>
<comment type="similarity">
    <text evidence="2 7">Belongs to the uracil-DNA glycosylase (UDG) superfamily. UNG family.</text>
</comment>
<dbReference type="Pfam" id="PF03167">
    <property type="entry name" value="UDG"/>
    <property type="match status" value="1"/>
</dbReference>
<evidence type="ECO:0000256" key="8">
    <source>
        <dbReference type="SAM" id="MobiDB-lite"/>
    </source>
</evidence>
<dbReference type="InterPro" id="IPR002043">
    <property type="entry name" value="UDG_fam1"/>
</dbReference>
<dbReference type="SUPFAM" id="SSF52141">
    <property type="entry name" value="Uracil-DNA glycosylase-like"/>
    <property type="match status" value="1"/>
</dbReference>
<dbReference type="CDD" id="cd10027">
    <property type="entry name" value="UDG-F1-like"/>
    <property type="match status" value="1"/>
</dbReference>